<gene>
    <name evidence="2" type="ORF">GA0070621_0549</name>
</gene>
<organism evidence="2 3">
    <name type="scientific">Micromonospora narathiwatensis</name>
    <dbReference type="NCBI Taxonomy" id="299146"/>
    <lineage>
        <taxon>Bacteria</taxon>
        <taxon>Bacillati</taxon>
        <taxon>Actinomycetota</taxon>
        <taxon>Actinomycetes</taxon>
        <taxon>Micromonosporales</taxon>
        <taxon>Micromonosporaceae</taxon>
        <taxon>Micromonospora</taxon>
    </lineage>
</organism>
<dbReference type="Gene3D" id="1.10.260.40">
    <property type="entry name" value="lambda repressor-like DNA-binding domains"/>
    <property type="match status" value="1"/>
</dbReference>
<feature type="region of interest" description="Disordered" evidence="1">
    <location>
        <begin position="93"/>
        <end position="117"/>
    </location>
</feature>
<evidence type="ECO:0000256" key="1">
    <source>
        <dbReference type="SAM" id="MobiDB-lite"/>
    </source>
</evidence>
<dbReference type="SUPFAM" id="SSF48452">
    <property type="entry name" value="TPR-like"/>
    <property type="match status" value="1"/>
</dbReference>
<name>A0A1A8Z5C6_9ACTN</name>
<accession>A0A1A8Z5C6</accession>
<reference evidence="2 3" key="1">
    <citation type="submission" date="2016-06" db="EMBL/GenBank/DDBJ databases">
        <authorList>
            <person name="Kjaerup R.B."/>
            <person name="Dalgaard T.S."/>
            <person name="Juul-Madsen H.R."/>
        </authorList>
    </citation>
    <scope>NUCLEOTIDE SEQUENCE [LARGE SCALE GENOMIC DNA]</scope>
    <source>
        <strain evidence="2 3">DSM 45248</strain>
    </source>
</reference>
<sequence>MLLDPLDPLRIPEDAWSHGEVLTALAARDTGGLFRWITRLTGASQSRIGAAVGLEQGYVSRIMAGRKVTSIDVLERIADGCRMPDHARTAMGLAPRQAAPPADPGRLTPSRPSELPVNRTWQDDVRSAAELWRGDVNRRDVLRQVGFSSAGYTLPALRWFTAPDPAPVTQPGRSAVGQPEIDTIRAMTATYRRLDNQYGGGHARDTVARYLHQEVTPLLTDGRYDHPTGQRLLSAAAELAQLAGWQAYDTAEHGIAQRYLTLALDFAHAAGDDGLGAEILAAMSHQATYLGHTATGLDLARAAGQTARRAGVPVLTAEAHVMEAHALAKANDERACAAALHQAEQALDRADRSTDPQWLSYFDEAYLSAKFGHCFHALGRNTHAERFAARSLRMDNRYVRGKAFNLTLLASVHAQQGEPDRACTIGAEALTLTTQLRSARAVRYLRDLQTQLTPHRRLPTVRHFTGRIDATLGPQR</sequence>
<dbReference type="EMBL" id="LT594324">
    <property type="protein sequence ID" value="SBT38995.1"/>
    <property type="molecule type" value="Genomic_DNA"/>
</dbReference>
<dbReference type="Proteomes" id="UP000198765">
    <property type="component" value="Chromosome I"/>
</dbReference>
<evidence type="ECO:0000313" key="3">
    <source>
        <dbReference type="Proteomes" id="UP000198765"/>
    </source>
</evidence>
<protein>
    <submittedName>
        <fullName evidence="2">Helix-turn-helix domain-containing protein</fullName>
    </submittedName>
</protein>
<dbReference type="Gene3D" id="1.25.40.10">
    <property type="entry name" value="Tetratricopeptide repeat domain"/>
    <property type="match status" value="1"/>
</dbReference>
<dbReference type="CDD" id="cd00093">
    <property type="entry name" value="HTH_XRE"/>
    <property type="match status" value="1"/>
</dbReference>
<dbReference type="SUPFAM" id="SSF47413">
    <property type="entry name" value="lambda repressor-like DNA-binding domains"/>
    <property type="match status" value="1"/>
</dbReference>
<dbReference type="GO" id="GO:0003677">
    <property type="term" value="F:DNA binding"/>
    <property type="evidence" value="ECO:0007669"/>
    <property type="project" value="InterPro"/>
</dbReference>
<proteinExistence type="predicted"/>
<dbReference type="PATRIC" id="fig|299146.4.peg.554"/>
<dbReference type="Pfam" id="PF13560">
    <property type="entry name" value="HTH_31"/>
    <property type="match status" value="1"/>
</dbReference>
<dbReference type="InterPro" id="IPR011990">
    <property type="entry name" value="TPR-like_helical_dom_sf"/>
</dbReference>
<keyword evidence="3" id="KW-1185">Reference proteome</keyword>
<dbReference type="InterPro" id="IPR010982">
    <property type="entry name" value="Lambda_DNA-bd_dom_sf"/>
</dbReference>
<evidence type="ECO:0000313" key="2">
    <source>
        <dbReference type="EMBL" id="SBT38995.1"/>
    </source>
</evidence>
<dbReference type="InterPro" id="IPR001387">
    <property type="entry name" value="Cro/C1-type_HTH"/>
</dbReference>
<dbReference type="AlphaFoldDB" id="A0A1A8Z5C6"/>